<comment type="caution">
    <text evidence="2">The sequence shown here is derived from an EMBL/GenBank/DDBJ whole genome shotgun (WGS) entry which is preliminary data.</text>
</comment>
<sequence>MILPSAPLTLTLQPDNPSNTTLVDVASGKTLYIVKADFEPKAITRVRRANADGDGEVVASWEWRDIRSDVLTLGTAPPVSAST</sequence>
<evidence type="ECO:0000259" key="1">
    <source>
        <dbReference type="Pfam" id="PF20236"/>
    </source>
</evidence>
<dbReference type="InterPro" id="IPR046528">
    <property type="entry name" value="DUF6593"/>
</dbReference>
<protein>
    <recommendedName>
        <fullName evidence="1">DUF6593 domain-containing protein</fullName>
    </recommendedName>
</protein>
<name>A0ABR3JHE7_9AGAR</name>
<reference evidence="3" key="1">
    <citation type="submission" date="2024-06" db="EMBL/GenBank/DDBJ databases">
        <title>Multi-omics analyses provide insights into the biosynthesis of the anticancer antibiotic pleurotin in Hohenbuehelia grisea.</title>
        <authorList>
            <person name="Weaver J.A."/>
            <person name="Alberti F."/>
        </authorList>
    </citation>
    <scope>NUCLEOTIDE SEQUENCE [LARGE SCALE GENOMIC DNA]</scope>
    <source>
        <strain evidence="3">T-177</strain>
    </source>
</reference>
<dbReference type="Proteomes" id="UP001556367">
    <property type="component" value="Unassembled WGS sequence"/>
</dbReference>
<evidence type="ECO:0000313" key="2">
    <source>
        <dbReference type="EMBL" id="KAL0954565.1"/>
    </source>
</evidence>
<dbReference type="Pfam" id="PF20236">
    <property type="entry name" value="DUF6593"/>
    <property type="match status" value="1"/>
</dbReference>
<feature type="domain" description="DUF6593" evidence="1">
    <location>
        <begin position="15"/>
        <end position="81"/>
    </location>
</feature>
<keyword evidence="3" id="KW-1185">Reference proteome</keyword>
<gene>
    <name evidence="2" type="ORF">HGRIS_003525</name>
</gene>
<accession>A0ABR3JHE7</accession>
<dbReference type="EMBL" id="JASNQZ010000007">
    <property type="protein sequence ID" value="KAL0954565.1"/>
    <property type="molecule type" value="Genomic_DNA"/>
</dbReference>
<organism evidence="2 3">
    <name type="scientific">Hohenbuehelia grisea</name>
    <dbReference type="NCBI Taxonomy" id="104357"/>
    <lineage>
        <taxon>Eukaryota</taxon>
        <taxon>Fungi</taxon>
        <taxon>Dikarya</taxon>
        <taxon>Basidiomycota</taxon>
        <taxon>Agaricomycotina</taxon>
        <taxon>Agaricomycetes</taxon>
        <taxon>Agaricomycetidae</taxon>
        <taxon>Agaricales</taxon>
        <taxon>Pleurotineae</taxon>
        <taxon>Pleurotaceae</taxon>
        <taxon>Hohenbuehelia</taxon>
    </lineage>
</organism>
<evidence type="ECO:0000313" key="3">
    <source>
        <dbReference type="Proteomes" id="UP001556367"/>
    </source>
</evidence>
<proteinExistence type="predicted"/>